<gene>
    <name evidence="1" type="ORF">NP233_g4330</name>
</gene>
<evidence type="ECO:0000313" key="1">
    <source>
        <dbReference type="EMBL" id="KAJ3570552.1"/>
    </source>
</evidence>
<dbReference type="AlphaFoldDB" id="A0AAD5YRY8"/>
<protein>
    <submittedName>
        <fullName evidence="1">Uncharacterized protein</fullName>
    </submittedName>
</protein>
<comment type="caution">
    <text evidence="1">The sequence shown here is derived from an EMBL/GenBank/DDBJ whole genome shotgun (WGS) entry which is preliminary data.</text>
</comment>
<sequence>MVNIGDREISSRYLHVARVLLESAAINVPMTITAAVGFGIQASFSCSIIPVAIAGQAFASVAVIHQVAIVKVLRQDDQDPLGKSRLSFELESQQIDSRSSLSVRDA</sequence>
<dbReference type="EMBL" id="JANIEX010000232">
    <property type="protein sequence ID" value="KAJ3570552.1"/>
    <property type="molecule type" value="Genomic_DNA"/>
</dbReference>
<organism evidence="1 2">
    <name type="scientific">Leucocoprinus birnbaumii</name>
    <dbReference type="NCBI Taxonomy" id="56174"/>
    <lineage>
        <taxon>Eukaryota</taxon>
        <taxon>Fungi</taxon>
        <taxon>Dikarya</taxon>
        <taxon>Basidiomycota</taxon>
        <taxon>Agaricomycotina</taxon>
        <taxon>Agaricomycetes</taxon>
        <taxon>Agaricomycetidae</taxon>
        <taxon>Agaricales</taxon>
        <taxon>Agaricineae</taxon>
        <taxon>Agaricaceae</taxon>
        <taxon>Leucocoprinus</taxon>
    </lineage>
</organism>
<proteinExistence type="predicted"/>
<reference evidence="1" key="1">
    <citation type="submission" date="2022-07" db="EMBL/GenBank/DDBJ databases">
        <title>Genome Sequence of Leucocoprinus birnbaumii.</title>
        <authorList>
            <person name="Buettner E."/>
        </authorList>
    </citation>
    <scope>NUCLEOTIDE SEQUENCE</scope>
    <source>
        <strain evidence="1">VT141</strain>
    </source>
</reference>
<dbReference type="Proteomes" id="UP001213000">
    <property type="component" value="Unassembled WGS sequence"/>
</dbReference>
<keyword evidence="2" id="KW-1185">Reference proteome</keyword>
<evidence type="ECO:0000313" key="2">
    <source>
        <dbReference type="Proteomes" id="UP001213000"/>
    </source>
</evidence>
<name>A0AAD5YRY8_9AGAR</name>
<accession>A0AAD5YRY8</accession>